<dbReference type="NCBIfam" id="NF035938">
    <property type="entry name" value="EboA_domain"/>
    <property type="match status" value="1"/>
</dbReference>
<sequence length="298" mass="32945">MLKGMKAEVNIESGRNAAIALLRDWLFRRIDEAARTWFEEQVSLLRSDSGDRALYTAFGLMPRRLGKKSLALSADDAGAAAHCLEGWKPGDWSLVDAGRILLLARLPGSNPDFARRFCALCRTADVAEAISLYRGLPLYPEPAALEPQVGEGLRTNMRSVFEAIAHHNPYPKRYFDTHRWNHMVLKALFIGSGLAPIEGLDERVNDELARILLDFAHERWAADRPVPHELWRCVGGFARGDALEDLARVVCSGTPLERRAAALALSASPDPAAAALLERMPEIAQAIDSGRLTWAELE</sequence>
<keyword evidence="2" id="KW-1185">Reference proteome</keyword>
<dbReference type="InterPro" id="IPR047715">
    <property type="entry name" value="EboA_dom"/>
</dbReference>
<proteinExistence type="predicted"/>
<dbReference type="EMBL" id="AP017928">
    <property type="protein sequence ID" value="BBA35457.1"/>
    <property type="molecule type" value="Genomic_DNA"/>
</dbReference>
<dbReference type="AlphaFoldDB" id="A0A250KV15"/>
<reference evidence="1 2" key="1">
    <citation type="submission" date="2016-12" db="EMBL/GenBank/DDBJ databases">
        <title>Genome sequencing of Methylocaldum marinum.</title>
        <authorList>
            <person name="Takeuchi M."/>
            <person name="Kamagata Y."/>
            <person name="Hiraoka S."/>
            <person name="Oshima K."/>
            <person name="Hattori M."/>
            <person name="Iwasaki W."/>
        </authorList>
    </citation>
    <scope>NUCLEOTIDE SEQUENCE [LARGE SCALE GENOMIC DNA]</scope>
    <source>
        <strain evidence="1 2">S8</strain>
    </source>
</reference>
<organism evidence="1 2">
    <name type="scientific">Methylocaldum marinum</name>
    <dbReference type="NCBI Taxonomy" id="1432792"/>
    <lineage>
        <taxon>Bacteria</taxon>
        <taxon>Pseudomonadati</taxon>
        <taxon>Pseudomonadota</taxon>
        <taxon>Gammaproteobacteria</taxon>
        <taxon>Methylococcales</taxon>
        <taxon>Methylococcaceae</taxon>
        <taxon>Methylocaldum</taxon>
    </lineage>
</organism>
<protein>
    <submittedName>
        <fullName evidence="1">Uncharacterized protein</fullName>
    </submittedName>
</protein>
<dbReference type="KEGG" id="mmai:sS8_3520"/>
<gene>
    <name evidence="1" type="ORF">sS8_3520</name>
</gene>
<dbReference type="Proteomes" id="UP000266313">
    <property type="component" value="Chromosome"/>
</dbReference>
<accession>A0A250KV15</accession>
<name>A0A250KV15_9GAMM</name>
<evidence type="ECO:0000313" key="1">
    <source>
        <dbReference type="EMBL" id="BBA35457.1"/>
    </source>
</evidence>
<evidence type="ECO:0000313" key="2">
    <source>
        <dbReference type="Proteomes" id="UP000266313"/>
    </source>
</evidence>